<comment type="caution">
    <text evidence="2">The sequence shown here is derived from an EMBL/GenBank/DDBJ whole genome shotgun (WGS) entry which is preliminary data.</text>
</comment>
<accession>A0A9X2Q4B5</accession>
<gene>
    <name evidence="2" type="ORF">GGP71_003309</name>
</gene>
<protein>
    <submittedName>
        <fullName evidence="2">Uncharacterized protein</fullName>
    </submittedName>
</protein>
<evidence type="ECO:0000313" key="2">
    <source>
        <dbReference type="EMBL" id="MCS3679358.1"/>
    </source>
</evidence>
<proteinExistence type="predicted"/>
<name>A0A9X2Q4B5_9BACT</name>
<dbReference type="AlphaFoldDB" id="A0A9X2Q4B5"/>
<dbReference type="Proteomes" id="UP001155027">
    <property type="component" value="Unassembled WGS sequence"/>
</dbReference>
<reference evidence="2" key="1">
    <citation type="submission" date="2022-08" db="EMBL/GenBank/DDBJ databases">
        <title>Genomic Encyclopedia of Type Strains, Phase V (KMG-V): Genome sequencing to study the core and pangenomes of soil and plant-associated prokaryotes.</title>
        <authorList>
            <person name="Whitman W."/>
        </authorList>
    </citation>
    <scope>NUCLEOTIDE SEQUENCE</scope>
    <source>
        <strain evidence="2">0</strain>
    </source>
</reference>
<evidence type="ECO:0000256" key="1">
    <source>
        <dbReference type="SAM" id="MobiDB-lite"/>
    </source>
</evidence>
<dbReference type="EMBL" id="JANUAU010000019">
    <property type="protein sequence ID" value="MCS3679358.1"/>
    <property type="molecule type" value="Genomic_DNA"/>
</dbReference>
<sequence length="100" mass="10816">MALKAEQPLNGSAGKAENGEGTGHWHRRRRALARENTSAWWSADAGNVCLENACLANACVENACVENACLENACLENAYLSASLLRHQFARALPPKHQSV</sequence>
<dbReference type="RefSeq" id="WP_259081149.1">
    <property type="nucleotide sequence ID" value="NZ_JANUAU010000019.1"/>
</dbReference>
<organism evidence="2 3">
    <name type="scientific">Salinibacter ruber</name>
    <dbReference type="NCBI Taxonomy" id="146919"/>
    <lineage>
        <taxon>Bacteria</taxon>
        <taxon>Pseudomonadati</taxon>
        <taxon>Rhodothermota</taxon>
        <taxon>Rhodothermia</taxon>
        <taxon>Rhodothermales</taxon>
        <taxon>Salinibacteraceae</taxon>
        <taxon>Salinibacter</taxon>
    </lineage>
</organism>
<dbReference type="SUPFAM" id="SSF141571">
    <property type="entry name" value="Pentapeptide repeat-like"/>
    <property type="match status" value="1"/>
</dbReference>
<feature type="region of interest" description="Disordered" evidence="1">
    <location>
        <begin position="1"/>
        <end position="29"/>
    </location>
</feature>
<evidence type="ECO:0000313" key="3">
    <source>
        <dbReference type="Proteomes" id="UP001155027"/>
    </source>
</evidence>